<dbReference type="InterPro" id="IPR025538">
    <property type="entry name" value="DUF4424"/>
</dbReference>
<evidence type="ECO:0000313" key="3">
    <source>
        <dbReference type="EMBL" id="SEH85480.1"/>
    </source>
</evidence>
<dbReference type="NCBIfam" id="NF047619">
    <property type="entry name" value="NADase_discoid"/>
    <property type="match status" value="1"/>
</dbReference>
<evidence type="ECO:0000256" key="1">
    <source>
        <dbReference type="SAM" id="SignalP"/>
    </source>
</evidence>
<dbReference type="EMBL" id="LT629973">
    <property type="protein sequence ID" value="SEH85480.1"/>
    <property type="molecule type" value="Genomic_DNA"/>
</dbReference>
<name>A0A1C7P9P6_9BACT</name>
<organism evidence="3 4">
    <name type="scientific">Akkermansia glycaniphila</name>
    <dbReference type="NCBI Taxonomy" id="1679444"/>
    <lineage>
        <taxon>Bacteria</taxon>
        <taxon>Pseudomonadati</taxon>
        <taxon>Verrucomicrobiota</taxon>
        <taxon>Verrucomicrobiia</taxon>
        <taxon>Verrucomicrobiales</taxon>
        <taxon>Akkermansiaceae</taxon>
        <taxon>Akkermansia</taxon>
    </lineage>
</organism>
<dbReference type="AlphaFoldDB" id="A0A1C7P9P6"/>
<feature type="domain" description="DUF4424" evidence="2">
    <location>
        <begin position="47"/>
        <end position="96"/>
    </location>
</feature>
<protein>
    <recommendedName>
        <fullName evidence="2">DUF4424 domain-containing protein</fullName>
    </recommendedName>
</protein>
<dbReference type="Proteomes" id="UP000176204">
    <property type="component" value="Chromosome I"/>
</dbReference>
<feature type="signal peptide" evidence="1">
    <location>
        <begin position="1"/>
        <end position="26"/>
    </location>
</feature>
<evidence type="ECO:0000259" key="2">
    <source>
        <dbReference type="Pfam" id="PF14415"/>
    </source>
</evidence>
<keyword evidence="1" id="KW-0732">Signal</keyword>
<gene>
    <name evidence="3" type="ORF">PYTT_1230</name>
</gene>
<dbReference type="InterPro" id="IPR057561">
    <property type="entry name" value="NADase_transloc"/>
</dbReference>
<dbReference type="Pfam" id="PF14415">
    <property type="entry name" value="DUF4424"/>
    <property type="match status" value="1"/>
</dbReference>
<proteinExistence type="predicted"/>
<reference evidence="4" key="1">
    <citation type="submission" date="2016-09" db="EMBL/GenBank/DDBJ databases">
        <authorList>
            <person name="Koehorst J."/>
        </authorList>
    </citation>
    <scope>NUCLEOTIDE SEQUENCE [LARGE SCALE GENOMIC DNA]</scope>
</reference>
<dbReference type="RefSeq" id="WP_067777538.1">
    <property type="nucleotide sequence ID" value="NZ_LIGX01000038.1"/>
</dbReference>
<dbReference type="STRING" id="1679444.PYTT_1230"/>
<dbReference type="Gene3D" id="2.60.40.3680">
    <property type="match status" value="1"/>
</dbReference>
<evidence type="ECO:0000313" key="4">
    <source>
        <dbReference type="Proteomes" id="UP000176204"/>
    </source>
</evidence>
<sequence>MNLPYSLKLAAPLVAALLLMPSPALGNGGGYSIDGTKSGSILPFDMEDIAAVAMETENLEIDLGMRGASIRVDYRLRNTRNEPVKVRFGFPMESSPGDKLSGYQVLARGVALPHREVVQADDSVPDQDGRVMVSIMPETIQSWMVSELDFAPNETLTLGIRCNVPHFCTHGSGVFSSCKRMVYRLSSAAVWAGPILKGKITVRAPFMEEDDLRIESPANRFKRKDGAWVWEFSDLEPTLADDIKIDLDGGREEHDVEEAKPRGTYIIQGRKYGQSILAHDISITASATQTGNIPGLEARDITFNVRNLPQDYKHDGKWYVWGVPGRGIGESVTVTLDRPCRLAGFYLCPGVKRGGGEFDRKTAPSFGQYGSVEEMDVVVNGTWKRKVRFEPGAGGSRWVSLHACPEEARTIRFIIRQSSPGSGYNVTCLSDLRLYRKLSKEPKITPLR</sequence>
<dbReference type="OrthoDB" id="185643at2"/>
<feature type="chain" id="PRO_5014266428" description="DUF4424 domain-containing protein" evidence="1">
    <location>
        <begin position="27"/>
        <end position="448"/>
    </location>
</feature>
<dbReference type="KEGG" id="agl:PYTT_1230"/>
<keyword evidence="4" id="KW-1185">Reference proteome</keyword>
<accession>A0A1C7P9P6</accession>